<dbReference type="AlphaFoldDB" id="A0AAV3QN90"/>
<sequence length="298" mass="33823">MEEDETITAYSTRINDMANEAFALGEPMSNEKQARKMKFDSTELVKRKGIALNASCNEGDEKDLKETMSLLAKNFNKTMKRFIRKPYSTGDSSSGSDRIKVKKYSAENVRGLVTFWCSVQIISRNRPEVTIPLTLMKTMMYEGSDGTNNFVAFTAQILEEGMVTPTVDHTQPNSISDDEEELTEKELIANYQILFHKWSKRTQTYTTVEAERKHLSRENMELTKADKDQKMEIGILGGKIQSMTSGIKMMNSSTEILDEILEKGKNNISNSGIRCTKREARKKGQATTKWIALSHQQE</sequence>
<comment type="caution">
    <text evidence="1">The sequence shown here is derived from an EMBL/GenBank/DDBJ whole genome shotgun (WGS) entry which is preliminary data.</text>
</comment>
<gene>
    <name evidence="1" type="ORF">LIER_20905</name>
</gene>
<dbReference type="EMBL" id="BAABME010005402">
    <property type="protein sequence ID" value="GAA0165520.1"/>
    <property type="molecule type" value="Genomic_DNA"/>
</dbReference>
<proteinExistence type="predicted"/>
<reference evidence="1 2" key="1">
    <citation type="submission" date="2024-01" db="EMBL/GenBank/DDBJ databases">
        <title>The complete chloroplast genome sequence of Lithospermum erythrorhizon: insights into the phylogenetic relationship among Boraginaceae species and the maternal lineages of purple gromwells.</title>
        <authorList>
            <person name="Okada T."/>
            <person name="Watanabe K."/>
        </authorList>
    </citation>
    <scope>NUCLEOTIDE SEQUENCE [LARGE SCALE GENOMIC DNA]</scope>
</reference>
<dbReference type="Proteomes" id="UP001454036">
    <property type="component" value="Unassembled WGS sequence"/>
</dbReference>
<protein>
    <submittedName>
        <fullName evidence="1">Uncharacterized protein</fullName>
    </submittedName>
</protein>
<organism evidence="1 2">
    <name type="scientific">Lithospermum erythrorhizon</name>
    <name type="common">Purple gromwell</name>
    <name type="synonym">Lithospermum officinale var. erythrorhizon</name>
    <dbReference type="NCBI Taxonomy" id="34254"/>
    <lineage>
        <taxon>Eukaryota</taxon>
        <taxon>Viridiplantae</taxon>
        <taxon>Streptophyta</taxon>
        <taxon>Embryophyta</taxon>
        <taxon>Tracheophyta</taxon>
        <taxon>Spermatophyta</taxon>
        <taxon>Magnoliopsida</taxon>
        <taxon>eudicotyledons</taxon>
        <taxon>Gunneridae</taxon>
        <taxon>Pentapetalae</taxon>
        <taxon>asterids</taxon>
        <taxon>lamiids</taxon>
        <taxon>Boraginales</taxon>
        <taxon>Boraginaceae</taxon>
        <taxon>Boraginoideae</taxon>
        <taxon>Lithospermeae</taxon>
        <taxon>Lithospermum</taxon>
    </lineage>
</organism>
<keyword evidence="2" id="KW-1185">Reference proteome</keyword>
<accession>A0AAV3QN90</accession>
<evidence type="ECO:0000313" key="2">
    <source>
        <dbReference type="Proteomes" id="UP001454036"/>
    </source>
</evidence>
<name>A0AAV3QN90_LITER</name>
<evidence type="ECO:0000313" key="1">
    <source>
        <dbReference type="EMBL" id="GAA0165520.1"/>
    </source>
</evidence>